<protein>
    <submittedName>
        <fullName evidence="1">Uncharacterized protein</fullName>
    </submittedName>
</protein>
<dbReference type="EMBL" id="JH650974">
    <property type="protein sequence ID" value="EXA39437.1"/>
    <property type="molecule type" value="Genomic_DNA"/>
</dbReference>
<dbReference type="HOGENOM" id="CLU_1865192_0_0_1"/>
<sequence length="137" mass="15436">MTSLSTGTVHSIIPCMLQPKSRYAANEVKRKERNHRSSLKLTVPGESSNDTALVCCILLLYLLHYSADFLTVFGLASRQSRNQCFLSPDLRTFSRSRLRELVVEDSMSMEACRARDATSFLPGQHREAKACLSSRYC</sequence>
<organism evidence="1">
    <name type="scientific">Fusarium oxysporum f. sp. pisi HDV247</name>
    <dbReference type="NCBI Taxonomy" id="1080344"/>
    <lineage>
        <taxon>Eukaryota</taxon>
        <taxon>Fungi</taxon>
        <taxon>Dikarya</taxon>
        <taxon>Ascomycota</taxon>
        <taxon>Pezizomycotina</taxon>
        <taxon>Sordariomycetes</taxon>
        <taxon>Hypocreomycetidae</taxon>
        <taxon>Hypocreales</taxon>
        <taxon>Nectriaceae</taxon>
        <taxon>Fusarium</taxon>
        <taxon>Fusarium oxysporum species complex</taxon>
    </lineage>
</organism>
<name>W9PB63_FUSOX</name>
<reference evidence="1" key="2">
    <citation type="submission" date="2012-05" db="EMBL/GenBank/DDBJ databases">
        <title>Annotation of the Genome Sequence of Fusarium oxysporum HDV247.</title>
        <authorList>
            <consortium name="The Broad Institute Genomics Platform"/>
            <person name="Ma L.-J."/>
            <person name="Corby-Kistler H."/>
            <person name="Broz K."/>
            <person name="Gale L.R."/>
            <person name="Jonkers W."/>
            <person name="O'Donnell K."/>
            <person name="Ploetz R."/>
            <person name="Steinberg C."/>
            <person name="Schwartz D.C."/>
            <person name="VanEtten H."/>
            <person name="Zhou S."/>
            <person name="Young S.K."/>
            <person name="Zeng Q."/>
            <person name="Gargeya S."/>
            <person name="Fitzgerald M."/>
            <person name="Abouelleil A."/>
            <person name="Alvarado L."/>
            <person name="Chapman S.B."/>
            <person name="Gainer-Dewar J."/>
            <person name="Goldberg J."/>
            <person name="Griggs A."/>
            <person name="Gujja S."/>
            <person name="Hansen M."/>
            <person name="Howarth C."/>
            <person name="Imamovic A."/>
            <person name="Ireland A."/>
            <person name="Larimer J."/>
            <person name="McCowan C."/>
            <person name="Murphy C."/>
            <person name="Pearson M."/>
            <person name="Poon T.W."/>
            <person name="Priest M."/>
            <person name="Roberts A."/>
            <person name="Saif S."/>
            <person name="Shea T."/>
            <person name="Sykes S."/>
            <person name="Wortman J."/>
            <person name="Nusbaum C."/>
            <person name="Birren B."/>
        </authorList>
    </citation>
    <scope>NUCLEOTIDE SEQUENCE</scope>
    <source>
        <strain evidence="1">HDV247</strain>
    </source>
</reference>
<accession>W9PB63</accession>
<dbReference type="Proteomes" id="UP000030751">
    <property type="component" value="Unassembled WGS sequence"/>
</dbReference>
<dbReference type="AlphaFoldDB" id="W9PB63"/>
<evidence type="ECO:0000313" key="1">
    <source>
        <dbReference type="EMBL" id="EXA39437.1"/>
    </source>
</evidence>
<reference evidence="1" key="1">
    <citation type="submission" date="2011-10" db="EMBL/GenBank/DDBJ databases">
        <title>The Genome Sequence of Fusarium oxysporum HDV247.</title>
        <authorList>
            <consortium name="The Broad Institute Genome Sequencing Platform"/>
            <person name="Ma L.-J."/>
            <person name="Gale L.R."/>
            <person name="Schwartz D.C."/>
            <person name="Zhou S."/>
            <person name="Corby-Kistler H."/>
            <person name="Young S.K."/>
            <person name="Zeng Q."/>
            <person name="Gargeya S."/>
            <person name="Fitzgerald M."/>
            <person name="Haas B."/>
            <person name="Abouelleil A."/>
            <person name="Alvarado L."/>
            <person name="Arachchi H.M."/>
            <person name="Berlin A."/>
            <person name="Brown A."/>
            <person name="Chapman S.B."/>
            <person name="Chen Z."/>
            <person name="Dunbar C."/>
            <person name="Freedman E."/>
            <person name="Gearin G."/>
            <person name="Goldberg J."/>
            <person name="Griggs A."/>
            <person name="Gujja S."/>
            <person name="Heiman D."/>
            <person name="Howarth C."/>
            <person name="Larson L."/>
            <person name="Lui A."/>
            <person name="MacDonald P.J.P."/>
            <person name="Montmayeur A."/>
            <person name="Murphy C."/>
            <person name="Neiman D."/>
            <person name="Pearson M."/>
            <person name="Priest M."/>
            <person name="Roberts A."/>
            <person name="Saif S."/>
            <person name="Shea T."/>
            <person name="Shenoy N."/>
            <person name="Sisk P."/>
            <person name="Stolte C."/>
            <person name="Sykes S."/>
            <person name="Wortman J."/>
            <person name="Nusbaum C."/>
            <person name="Birren B."/>
        </authorList>
    </citation>
    <scope>NUCLEOTIDE SEQUENCE [LARGE SCALE GENOMIC DNA]</scope>
    <source>
        <strain evidence="1">HDV247</strain>
    </source>
</reference>
<proteinExistence type="predicted"/>
<gene>
    <name evidence="1" type="ORF">FOVG_10993</name>
</gene>